<proteinExistence type="predicted"/>
<feature type="signal peptide" evidence="1">
    <location>
        <begin position="1"/>
        <end position="31"/>
    </location>
</feature>
<organism evidence="2 3">
    <name type="scientific">Acidiphilium iwatense</name>
    <dbReference type="NCBI Taxonomy" id="768198"/>
    <lineage>
        <taxon>Bacteria</taxon>
        <taxon>Pseudomonadati</taxon>
        <taxon>Pseudomonadota</taxon>
        <taxon>Alphaproteobacteria</taxon>
        <taxon>Acetobacterales</taxon>
        <taxon>Acidocellaceae</taxon>
        <taxon>Acidiphilium</taxon>
    </lineage>
</organism>
<evidence type="ECO:0000256" key="1">
    <source>
        <dbReference type="SAM" id="SignalP"/>
    </source>
</evidence>
<evidence type="ECO:0000313" key="2">
    <source>
        <dbReference type="EMBL" id="MCF3946321.1"/>
    </source>
</evidence>
<dbReference type="EMBL" id="JAKGBZ010000009">
    <property type="protein sequence ID" value="MCF3946321.1"/>
    <property type="molecule type" value="Genomic_DNA"/>
</dbReference>
<evidence type="ECO:0000313" key="3">
    <source>
        <dbReference type="Proteomes" id="UP001521209"/>
    </source>
</evidence>
<evidence type="ECO:0008006" key="4">
    <source>
        <dbReference type="Google" id="ProtNLM"/>
    </source>
</evidence>
<dbReference type="Proteomes" id="UP001521209">
    <property type="component" value="Unassembled WGS sequence"/>
</dbReference>
<accession>A0ABS9DUB6</accession>
<reference evidence="2 3" key="1">
    <citation type="submission" date="2022-01" db="EMBL/GenBank/DDBJ databases">
        <authorList>
            <person name="Won M."/>
            <person name="Kim S.-J."/>
            <person name="Kwon S.-W."/>
        </authorList>
    </citation>
    <scope>NUCLEOTIDE SEQUENCE [LARGE SCALE GENOMIC DNA]</scope>
    <source>
        <strain evidence="2 3">KCTC 23505</strain>
    </source>
</reference>
<name>A0ABS9DUB6_9PROT</name>
<gene>
    <name evidence="2" type="ORF">L2A60_06440</name>
</gene>
<feature type="chain" id="PRO_5045955475" description="Secreted protein" evidence="1">
    <location>
        <begin position="32"/>
        <end position="125"/>
    </location>
</feature>
<keyword evidence="1" id="KW-0732">Signal</keyword>
<sequence length="125" mass="13116">MQRARFSMIALCFAVATFATMPASFAQPAPAAPPAAGQPAVTGQVHARKSANPSRFYLQRHGWWYLGPALSLNHVTGPVPSYYSASSDNGGPQAELAPPPLFAGPPPVFAGPPPIVSFGIRFNAK</sequence>
<protein>
    <recommendedName>
        <fullName evidence="4">Secreted protein</fullName>
    </recommendedName>
</protein>
<keyword evidence="3" id="KW-1185">Reference proteome</keyword>
<dbReference type="RefSeq" id="WP_235703557.1">
    <property type="nucleotide sequence ID" value="NZ_JAKGBZ010000009.1"/>
</dbReference>
<comment type="caution">
    <text evidence="2">The sequence shown here is derived from an EMBL/GenBank/DDBJ whole genome shotgun (WGS) entry which is preliminary data.</text>
</comment>